<evidence type="ECO:0000313" key="6">
    <source>
        <dbReference type="RefSeq" id="XP_013393838.1"/>
    </source>
</evidence>
<feature type="transmembrane region" description="Helical" evidence="3">
    <location>
        <begin position="200"/>
        <end position="223"/>
    </location>
</feature>
<feature type="transmembrane region" description="Helical" evidence="3">
    <location>
        <begin position="168"/>
        <end position="188"/>
    </location>
</feature>
<feature type="transmembrane region" description="Helical" evidence="3">
    <location>
        <begin position="84"/>
        <end position="104"/>
    </location>
</feature>
<keyword evidence="3" id="KW-0472">Membrane</keyword>
<comment type="subcellular location">
    <subcellularLocation>
        <location evidence="1">Membrane</location>
        <topology evidence="1">Multi-pass membrane protein</topology>
    </subcellularLocation>
</comment>
<organism evidence="5 6">
    <name type="scientific">Lingula anatina</name>
    <name type="common">Brachiopod</name>
    <name type="synonym">Lingula unguis</name>
    <dbReference type="NCBI Taxonomy" id="7574"/>
    <lineage>
        <taxon>Eukaryota</taxon>
        <taxon>Metazoa</taxon>
        <taxon>Spiralia</taxon>
        <taxon>Lophotrochozoa</taxon>
        <taxon>Brachiopoda</taxon>
        <taxon>Linguliformea</taxon>
        <taxon>Lingulata</taxon>
        <taxon>Lingulida</taxon>
        <taxon>Linguloidea</taxon>
        <taxon>Lingulidae</taxon>
        <taxon>Lingula</taxon>
    </lineage>
</organism>
<feature type="transmembrane region" description="Helical" evidence="3">
    <location>
        <begin position="489"/>
        <end position="512"/>
    </location>
</feature>
<dbReference type="PANTHER" id="PTHR11360:SF284">
    <property type="entry name" value="EG:103B4.3 PROTEIN-RELATED"/>
    <property type="match status" value="1"/>
</dbReference>
<dbReference type="FunFam" id="1.20.1250.20:FF:000505">
    <property type="entry name" value="Predicted protein"/>
    <property type="match status" value="1"/>
</dbReference>
<dbReference type="FunCoup" id="A0A1S3I6K6">
    <property type="interactions" value="6"/>
</dbReference>
<dbReference type="GO" id="GO:0008028">
    <property type="term" value="F:monocarboxylic acid transmembrane transporter activity"/>
    <property type="evidence" value="ECO:0007669"/>
    <property type="project" value="TreeGrafter"/>
</dbReference>
<keyword evidence="3" id="KW-1133">Transmembrane helix</keyword>
<dbReference type="Pfam" id="PF07690">
    <property type="entry name" value="MFS_1"/>
    <property type="match status" value="2"/>
</dbReference>
<dbReference type="InParanoid" id="A0A1S3I6K6"/>
<evidence type="ECO:0000256" key="2">
    <source>
        <dbReference type="SAM" id="MobiDB-lite"/>
    </source>
</evidence>
<dbReference type="CDD" id="cd17352">
    <property type="entry name" value="MFS_MCT_SLC16"/>
    <property type="match status" value="1"/>
</dbReference>
<accession>A0A1S3I6K6</accession>
<feature type="transmembrane region" description="Helical" evidence="3">
    <location>
        <begin position="396"/>
        <end position="420"/>
    </location>
</feature>
<dbReference type="PROSITE" id="PS50850">
    <property type="entry name" value="MFS"/>
    <property type="match status" value="1"/>
</dbReference>
<feature type="compositionally biased region" description="Polar residues" evidence="2">
    <location>
        <begin position="272"/>
        <end position="286"/>
    </location>
</feature>
<dbReference type="Proteomes" id="UP000085678">
    <property type="component" value="Unplaced"/>
</dbReference>
<sequence>MEQEQKNTAVNVATVDTNDSKVDQEDAEVDRDDLIIPPDGGWGWVVVFSSFLIHILADGIVYSFGIFYVEFLEDFKGSKGETAWVGSLVPGITLLTGPVASAFTSKYGCRVTTIAGAALAAVGFIVSIFSPNLYMLYFTFGIVGGLGFGLIYLPAIVSVGFYFEKRRAFATGLAVCGSGLGTFIFAPFSTELVHEYGWRGAVLIQAGLILNCILCGAVFRPLYSAREQREMREARIEKRLRKKLGKIDKDGDVKAATVKNGQGSAQKPLLRSRSTASESHTVTVQTPLPPSMIKSESDIRSGNVIVEDPRSPSVVRSLSHLGFKPHHTVMQRKDVLYVGSLRNIPLYRSNVSVYQASVLSIPHVVPPSETDEPVGFCTQMKDSFLEMMDFTLLKDWVFIIFAISNFLTSIGFNAPFIYIPDRALQEGYDEHSAAWLLSGVGIGNTVGRIVFGLMSDWKWVNRLWLYNITLTICGVATVFSSFMKSYPLMMVYACTFGCFIGAYVGLTSVILVDLLGLERLTSSFGLVLMFQGIATLIGPPIVGWVFDGTNSYDIAFYITGSMVALSGMMLFVIPQVQRWQDKKRGVTKKEIEMGKIVSPDQPITPEAQSV</sequence>
<dbReference type="KEGG" id="lak:106161430"/>
<dbReference type="InterPro" id="IPR020846">
    <property type="entry name" value="MFS_dom"/>
</dbReference>
<evidence type="ECO:0000259" key="4">
    <source>
        <dbReference type="PROSITE" id="PS50850"/>
    </source>
</evidence>
<dbReference type="PANTHER" id="PTHR11360">
    <property type="entry name" value="MONOCARBOXYLATE TRANSPORTER"/>
    <property type="match status" value="1"/>
</dbReference>
<feature type="transmembrane region" description="Helical" evidence="3">
    <location>
        <begin position="463"/>
        <end position="483"/>
    </location>
</feature>
<dbReference type="AlphaFoldDB" id="A0A1S3I6K6"/>
<feature type="transmembrane region" description="Helical" evidence="3">
    <location>
        <begin position="111"/>
        <end position="129"/>
    </location>
</feature>
<dbReference type="RefSeq" id="XP_013393838.1">
    <property type="nucleotide sequence ID" value="XM_013538384.2"/>
</dbReference>
<feature type="domain" description="Major facilitator superfamily (MFS) profile" evidence="4">
    <location>
        <begin position="397"/>
        <end position="610"/>
    </location>
</feature>
<dbReference type="GO" id="GO:0016020">
    <property type="term" value="C:membrane"/>
    <property type="evidence" value="ECO:0007669"/>
    <property type="project" value="UniProtKB-SubCell"/>
</dbReference>
<name>A0A1S3I6K6_LINAN</name>
<evidence type="ECO:0000256" key="1">
    <source>
        <dbReference type="ARBA" id="ARBA00004141"/>
    </source>
</evidence>
<reference evidence="6" key="1">
    <citation type="submission" date="2025-08" db="UniProtKB">
        <authorList>
            <consortium name="RefSeq"/>
        </authorList>
    </citation>
    <scope>IDENTIFICATION</scope>
    <source>
        <tissue evidence="6">Gonads</tissue>
    </source>
</reference>
<feature type="transmembrane region" description="Helical" evidence="3">
    <location>
        <begin position="524"/>
        <end position="542"/>
    </location>
</feature>
<feature type="transmembrane region" description="Helical" evidence="3">
    <location>
        <begin position="135"/>
        <end position="161"/>
    </location>
</feature>
<feature type="transmembrane region" description="Helical" evidence="3">
    <location>
        <begin position="41"/>
        <end position="64"/>
    </location>
</feature>
<feature type="region of interest" description="Disordered" evidence="2">
    <location>
        <begin position="255"/>
        <end position="293"/>
    </location>
</feature>
<feature type="transmembrane region" description="Helical" evidence="3">
    <location>
        <begin position="432"/>
        <end position="451"/>
    </location>
</feature>
<feature type="transmembrane region" description="Helical" evidence="3">
    <location>
        <begin position="554"/>
        <end position="573"/>
    </location>
</feature>
<dbReference type="STRING" id="7574.A0A1S3I6K6"/>
<dbReference type="InterPro" id="IPR050327">
    <property type="entry name" value="Proton-linked_MCT"/>
</dbReference>
<evidence type="ECO:0000256" key="3">
    <source>
        <dbReference type="SAM" id="Phobius"/>
    </source>
</evidence>
<keyword evidence="3" id="KW-0812">Transmembrane</keyword>
<protein>
    <submittedName>
        <fullName evidence="6">Monocarboxylate transporter 12</fullName>
    </submittedName>
</protein>
<proteinExistence type="predicted"/>
<dbReference type="SUPFAM" id="SSF103473">
    <property type="entry name" value="MFS general substrate transporter"/>
    <property type="match status" value="1"/>
</dbReference>
<keyword evidence="5" id="KW-1185">Reference proteome</keyword>
<dbReference type="Gene3D" id="1.20.1250.20">
    <property type="entry name" value="MFS general substrate transporter like domains"/>
    <property type="match status" value="2"/>
</dbReference>
<dbReference type="InterPro" id="IPR011701">
    <property type="entry name" value="MFS"/>
</dbReference>
<gene>
    <name evidence="6" type="primary">LOC106161430</name>
</gene>
<evidence type="ECO:0000313" key="5">
    <source>
        <dbReference type="Proteomes" id="UP000085678"/>
    </source>
</evidence>
<dbReference type="InterPro" id="IPR036259">
    <property type="entry name" value="MFS_trans_sf"/>
</dbReference>
<dbReference type="GeneID" id="106161430"/>
<dbReference type="OrthoDB" id="6499973at2759"/>